<keyword evidence="2" id="KW-1185">Reference proteome</keyword>
<dbReference type="RefSeq" id="WP_343793175.1">
    <property type="nucleotide sequence ID" value="NZ_BAAAGA010000005.1"/>
</dbReference>
<evidence type="ECO:0000313" key="2">
    <source>
        <dbReference type="Proteomes" id="UP001501352"/>
    </source>
</evidence>
<gene>
    <name evidence="1" type="ORF">GCM10009422_19330</name>
</gene>
<proteinExistence type="predicted"/>
<protein>
    <submittedName>
        <fullName evidence="1">Uncharacterized protein</fullName>
    </submittedName>
</protein>
<organism evidence="1 2">
    <name type="scientific">Brevundimonas kwangchunensis</name>
    <dbReference type="NCBI Taxonomy" id="322163"/>
    <lineage>
        <taxon>Bacteria</taxon>
        <taxon>Pseudomonadati</taxon>
        <taxon>Pseudomonadota</taxon>
        <taxon>Alphaproteobacteria</taxon>
        <taxon>Caulobacterales</taxon>
        <taxon>Caulobacteraceae</taxon>
        <taxon>Brevundimonas</taxon>
    </lineage>
</organism>
<sequence length="68" mass="7615">MSEDNELGRLIDRRTTLLYRLDLIAKGAQITYDDGTPVDMASEKARLEDEVARLDRKILSLQPPAGQA</sequence>
<comment type="caution">
    <text evidence="1">The sequence shown here is derived from an EMBL/GenBank/DDBJ whole genome shotgun (WGS) entry which is preliminary data.</text>
</comment>
<name>A0ABN1GY99_9CAUL</name>
<reference evidence="1 2" key="1">
    <citation type="journal article" date="2019" name="Int. J. Syst. Evol. Microbiol.">
        <title>The Global Catalogue of Microorganisms (GCM) 10K type strain sequencing project: providing services to taxonomists for standard genome sequencing and annotation.</title>
        <authorList>
            <consortium name="The Broad Institute Genomics Platform"/>
            <consortium name="The Broad Institute Genome Sequencing Center for Infectious Disease"/>
            <person name="Wu L."/>
            <person name="Ma J."/>
        </authorList>
    </citation>
    <scope>NUCLEOTIDE SEQUENCE [LARGE SCALE GENOMIC DNA]</scope>
    <source>
        <strain evidence="1 2">JCM 12928</strain>
    </source>
</reference>
<accession>A0ABN1GY99</accession>
<evidence type="ECO:0000313" key="1">
    <source>
        <dbReference type="EMBL" id="GAA0623405.1"/>
    </source>
</evidence>
<dbReference type="EMBL" id="BAAAGA010000005">
    <property type="protein sequence ID" value="GAA0623405.1"/>
    <property type="molecule type" value="Genomic_DNA"/>
</dbReference>
<dbReference type="Proteomes" id="UP001501352">
    <property type="component" value="Unassembled WGS sequence"/>
</dbReference>